<gene>
    <name evidence="3" type="ORF">EEL30_22475</name>
</gene>
<dbReference type="SMART" id="SM00257">
    <property type="entry name" value="LysM"/>
    <property type="match status" value="1"/>
</dbReference>
<keyword evidence="1" id="KW-0812">Transmembrane</keyword>
<proteinExistence type="predicted"/>
<sequence length="128" mass="14302">MTVQSSNCQNLYKDKTKTTTNKATWVHHKRGITRGQALLSILLIVVLSFVVSSMIFGKEKVAIAAPHAQQDSLVITIQSGDTLWSIAEAYKEKSGLTARELIEEIMKQNHLDNPMIYAGNDLIIPTYR</sequence>
<dbReference type="InterPro" id="IPR036779">
    <property type="entry name" value="LysM_dom_sf"/>
</dbReference>
<protein>
    <submittedName>
        <fullName evidence="3">LysM peptidoglycan-binding domain-containing protein</fullName>
    </submittedName>
</protein>
<feature type="transmembrane region" description="Helical" evidence="1">
    <location>
        <begin position="37"/>
        <end position="56"/>
    </location>
</feature>
<dbReference type="PROSITE" id="PS51782">
    <property type="entry name" value="LYSM"/>
    <property type="match status" value="1"/>
</dbReference>
<evidence type="ECO:0000313" key="4">
    <source>
        <dbReference type="Proteomes" id="UP000319432"/>
    </source>
</evidence>
<keyword evidence="1" id="KW-1133">Transmembrane helix</keyword>
<evidence type="ECO:0000259" key="2">
    <source>
        <dbReference type="PROSITE" id="PS51782"/>
    </source>
</evidence>
<evidence type="ECO:0000256" key="1">
    <source>
        <dbReference type="SAM" id="Phobius"/>
    </source>
</evidence>
<evidence type="ECO:0000313" key="3">
    <source>
        <dbReference type="EMBL" id="QDX94808.1"/>
    </source>
</evidence>
<dbReference type="Proteomes" id="UP000319432">
    <property type="component" value="Chromosome"/>
</dbReference>
<dbReference type="EMBL" id="CP033464">
    <property type="protein sequence ID" value="QDX94808.1"/>
    <property type="molecule type" value="Genomic_DNA"/>
</dbReference>
<name>A0A518VCV4_BRELA</name>
<keyword evidence="1" id="KW-0472">Membrane</keyword>
<reference evidence="3 4" key="1">
    <citation type="submission" date="2018-11" db="EMBL/GenBank/DDBJ databases">
        <title>Phylogenetic determinants of toxin gene distribution in genomes of Brevibacillus laterosporus.</title>
        <authorList>
            <person name="Glare T.R."/>
            <person name="Durrant A."/>
            <person name="Berry C."/>
            <person name="Palma L."/>
            <person name="Ormskirk M."/>
            <person name="Cox M.O."/>
        </authorList>
    </citation>
    <scope>NUCLEOTIDE SEQUENCE [LARGE SCALE GENOMIC DNA]</scope>
    <source>
        <strain evidence="3 4">1821L</strain>
    </source>
</reference>
<dbReference type="InterPro" id="IPR018392">
    <property type="entry name" value="LysM"/>
</dbReference>
<dbReference type="OrthoDB" id="9801998at2"/>
<dbReference type="SUPFAM" id="SSF54106">
    <property type="entry name" value="LysM domain"/>
    <property type="match status" value="1"/>
</dbReference>
<dbReference type="Gene3D" id="3.10.350.10">
    <property type="entry name" value="LysM domain"/>
    <property type="match status" value="1"/>
</dbReference>
<dbReference type="AlphaFoldDB" id="A0A518VCV4"/>
<dbReference type="Pfam" id="PF01476">
    <property type="entry name" value="LysM"/>
    <property type="match status" value="1"/>
</dbReference>
<keyword evidence="4" id="KW-1185">Reference proteome</keyword>
<feature type="domain" description="LysM" evidence="2">
    <location>
        <begin position="73"/>
        <end position="124"/>
    </location>
</feature>
<dbReference type="CDD" id="cd00118">
    <property type="entry name" value="LysM"/>
    <property type="match status" value="1"/>
</dbReference>
<organism evidence="3 4">
    <name type="scientific">Brevibacillus laterosporus</name>
    <name type="common">Bacillus laterosporus</name>
    <dbReference type="NCBI Taxonomy" id="1465"/>
    <lineage>
        <taxon>Bacteria</taxon>
        <taxon>Bacillati</taxon>
        <taxon>Bacillota</taxon>
        <taxon>Bacilli</taxon>
        <taxon>Bacillales</taxon>
        <taxon>Paenibacillaceae</taxon>
        <taxon>Brevibacillus</taxon>
    </lineage>
</organism>
<accession>A0A518VCV4</accession>